<dbReference type="Gene3D" id="3.40.630.30">
    <property type="match status" value="1"/>
</dbReference>
<dbReference type="SUPFAM" id="SSF55729">
    <property type="entry name" value="Acyl-CoA N-acyltransferases (Nat)"/>
    <property type="match status" value="1"/>
</dbReference>
<reference evidence="2" key="2">
    <citation type="submission" date="2023-05" db="EMBL/GenBank/DDBJ databases">
        <authorList>
            <consortium name="Lawrence Berkeley National Laboratory"/>
            <person name="Steindorff A."/>
            <person name="Hensen N."/>
            <person name="Bonometti L."/>
            <person name="Westerberg I."/>
            <person name="Brannstrom I.O."/>
            <person name="Guillou S."/>
            <person name="Cros-Aarteil S."/>
            <person name="Calhoun S."/>
            <person name="Haridas S."/>
            <person name="Kuo A."/>
            <person name="Mondo S."/>
            <person name="Pangilinan J."/>
            <person name="Riley R."/>
            <person name="Labutti K."/>
            <person name="Andreopoulos B."/>
            <person name="Lipzen A."/>
            <person name="Chen C."/>
            <person name="Yanf M."/>
            <person name="Daum C."/>
            <person name="Ng V."/>
            <person name="Clum A."/>
            <person name="Ohm R."/>
            <person name="Martin F."/>
            <person name="Silar P."/>
            <person name="Natvig D."/>
            <person name="Lalanne C."/>
            <person name="Gautier V."/>
            <person name="Ament-Velasquez S.L."/>
            <person name="Kruys A."/>
            <person name="Hutchinson M.I."/>
            <person name="Powell A.J."/>
            <person name="Barry K."/>
            <person name="Miller A.N."/>
            <person name="Grigoriev I.V."/>
            <person name="Debuchy R."/>
            <person name="Gladieux P."/>
            <person name="Thoren M.H."/>
            <person name="Johannesson H."/>
        </authorList>
    </citation>
    <scope>NUCLEOTIDE SEQUENCE</scope>
    <source>
        <strain evidence="2">PSN293</strain>
    </source>
</reference>
<sequence length="302" mass="33910">MFTRLATVSDLDAMTWVLIGASPLDPIYPYRFPDRHLYPDEFTTLCRQKCREYLATSTVVVCEMEEDDQEDVAYADALLDLAARNRANTRRRRAAPPPGGRRTKVVAFSAWDTPIPRLQPVGEPLPHGQTSSPQTIGHKTRMQAFRTQCATSKQQFFDQPYKSRGVGHMFLKILLCHPAYQRRGAGSALTRWGIDQAAKHRLDTTVFASPMGLELYKKLGFEEVGRFRVQVDGDDEYLEIPALVLEWKDERGLAEKSGCEVGSLDVQSLGTRERGILRIGTSSGMFHGEMGSQVRRVVSTLS</sequence>
<feature type="domain" description="N-acetyltransferase" evidence="1">
    <location>
        <begin position="177"/>
        <end position="250"/>
    </location>
</feature>
<name>A0AAN7BAR1_9PEZI</name>
<keyword evidence="3" id="KW-1185">Reference proteome</keyword>
<evidence type="ECO:0000313" key="2">
    <source>
        <dbReference type="EMBL" id="KAK4214195.1"/>
    </source>
</evidence>
<comment type="caution">
    <text evidence="2">The sequence shown here is derived from an EMBL/GenBank/DDBJ whole genome shotgun (WGS) entry which is preliminary data.</text>
</comment>
<dbReference type="AlphaFoldDB" id="A0AAN7BAR1"/>
<dbReference type="Pfam" id="PF13673">
    <property type="entry name" value="Acetyltransf_10"/>
    <property type="match status" value="1"/>
</dbReference>
<dbReference type="Proteomes" id="UP001301769">
    <property type="component" value="Unassembled WGS sequence"/>
</dbReference>
<accession>A0AAN7BAR1</accession>
<dbReference type="GO" id="GO:0016747">
    <property type="term" value="F:acyltransferase activity, transferring groups other than amino-acyl groups"/>
    <property type="evidence" value="ECO:0007669"/>
    <property type="project" value="InterPro"/>
</dbReference>
<gene>
    <name evidence="2" type="ORF">QBC37DRAFT_440314</name>
</gene>
<dbReference type="InterPro" id="IPR016181">
    <property type="entry name" value="Acyl_CoA_acyltransferase"/>
</dbReference>
<protein>
    <submittedName>
        <fullName evidence="2">N-acetyltransferase ycf52-like protein</fullName>
    </submittedName>
</protein>
<reference evidence="2" key="1">
    <citation type="journal article" date="2023" name="Mol. Phylogenet. Evol.">
        <title>Genome-scale phylogeny and comparative genomics of the fungal order Sordariales.</title>
        <authorList>
            <person name="Hensen N."/>
            <person name="Bonometti L."/>
            <person name="Westerberg I."/>
            <person name="Brannstrom I.O."/>
            <person name="Guillou S."/>
            <person name="Cros-Aarteil S."/>
            <person name="Calhoun S."/>
            <person name="Haridas S."/>
            <person name="Kuo A."/>
            <person name="Mondo S."/>
            <person name="Pangilinan J."/>
            <person name="Riley R."/>
            <person name="LaButti K."/>
            <person name="Andreopoulos B."/>
            <person name="Lipzen A."/>
            <person name="Chen C."/>
            <person name="Yan M."/>
            <person name="Daum C."/>
            <person name="Ng V."/>
            <person name="Clum A."/>
            <person name="Steindorff A."/>
            <person name="Ohm R.A."/>
            <person name="Martin F."/>
            <person name="Silar P."/>
            <person name="Natvig D.O."/>
            <person name="Lalanne C."/>
            <person name="Gautier V."/>
            <person name="Ament-Velasquez S.L."/>
            <person name="Kruys A."/>
            <person name="Hutchinson M.I."/>
            <person name="Powell A.J."/>
            <person name="Barry K."/>
            <person name="Miller A.N."/>
            <person name="Grigoriev I.V."/>
            <person name="Debuchy R."/>
            <person name="Gladieux P."/>
            <person name="Hiltunen Thoren M."/>
            <person name="Johannesson H."/>
        </authorList>
    </citation>
    <scope>NUCLEOTIDE SEQUENCE</scope>
    <source>
        <strain evidence="2">PSN293</strain>
    </source>
</reference>
<dbReference type="PANTHER" id="PTHR42791">
    <property type="entry name" value="GNAT FAMILY ACETYLTRANSFERASE"/>
    <property type="match status" value="1"/>
</dbReference>
<dbReference type="PANTHER" id="PTHR42791:SF2">
    <property type="entry name" value="N-ACETYLTRANSFERASE DOMAIN-CONTAINING PROTEIN"/>
    <property type="match status" value="1"/>
</dbReference>
<evidence type="ECO:0000313" key="3">
    <source>
        <dbReference type="Proteomes" id="UP001301769"/>
    </source>
</evidence>
<evidence type="ECO:0000259" key="1">
    <source>
        <dbReference type="PROSITE" id="PS51186"/>
    </source>
</evidence>
<dbReference type="InterPro" id="IPR000182">
    <property type="entry name" value="GNAT_dom"/>
</dbReference>
<organism evidence="2 3">
    <name type="scientific">Rhypophila decipiens</name>
    <dbReference type="NCBI Taxonomy" id="261697"/>
    <lineage>
        <taxon>Eukaryota</taxon>
        <taxon>Fungi</taxon>
        <taxon>Dikarya</taxon>
        <taxon>Ascomycota</taxon>
        <taxon>Pezizomycotina</taxon>
        <taxon>Sordariomycetes</taxon>
        <taxon>Sordariomycetidae</taxon>
        <taxon>Sordariales</taxon>
        <taxon>Naviculisporaceae</taxon>
        <taxon>Rhypophila</taxon>
    </lineage>
</organism>
<dbReference type="PROSITE" id="PS51186">
    <property type="entry name" value="GNAT"/>
    <property type="match status" value="1"/>
</dbReference>
<dbReference type="EMBL" id="MU858097">
    <property type="protein sequence ID" value="KAK4214195.1"/>
    <property type="molecule type" value="Genomic_DNA"/>
</dbReference>
<proteinExistence type="predicted"/>
<dbReference type="InterPro" id="IPR052523">
    <property type="entry name" value="Trichothecene_AcTrans"/>
</dbReference>